<feature type="non-terminal residue" evidence="9">
    <location>
        <position position="1"/>
    </location>
</feature>
<dbReference type="PANTHER" id="PTHR43065">
    <property type="entry name" value="SENSOR HISTIDINE KINASE"/>
    <property type="match status" value="1"/>
</dbReference>
<keyword evidence="3" id="KW-0808">Transferase</keyword>
<keyword evidence="4" id="KW-0547">Nucleotide-binding</keyword>
<name>A0ABU3XHK7_9BACI</name>
<evidence type="ECO:0000313" key="9">
    <source>
        <dbReference type="EMBL" id="MDV2687335.1"/>
    </source>
</evidence>
<dbReference type="InterPro" id="IPR005467">
    <property type="entry name" value="His_kinase_dom"/>
</dbReference>
<dbReference type="PROSITE" id="PS50109">
    <property type="entry name" value="HIS_KIN"/>
    <property type="match status" value="1"/>
</dbReference>
<dbReference type="GO" id="GO:0005524">
    <property type="term" value="F:ATP binding"/>
    <property type="evidence" value="ECO:0007669"/>
    <property type="project" value="UniProtKB-KW"/>
</dbReference>
<keyword evidence="10" id="KW-1185">Reference proteome</keyword>
<dbReference type="Gene3D" id="3.30.565.10">
    <property type="entry name" value="Histidine kinase-like ATPase, C-terminal domain"/>
    <property type="match status" value="1"/>
</dbReference>
<dbReference type="InterPro" id="IPR003594">
    <property type="entry name" value="HATPase_dom"/>
</dbReference>
<gene>
    <name evidence="9" type="ORF">RYX56_23600</name>
</gene>
<dbReference type="PRINTS" id="PR00344">
    <property type="entry name" value="BCTRLSENSOR"/>
</dbReference>
<dbReference type="InterPro" id="IPR004358">
    <property type="entry name" value="Sig_transdc_His_kin-like_C"/>
</dbReference>
<evidence type="ECO:0000256" key="5">
    <source>
        <dbReference type="ARBA" id="ARBA00022777"/>
    </source>
</evidence>
<dbReference type="InterPro" id="IPR036890">
    <property type="entry name" value="HATPase_C_sf"/>
</dbReference>
<dbReference type="EMBL" id="JAWJBA010000605">
    <property type="protein sequence ID" value="MDV2687335.1"/>
    <property type="molecule type" value="Genomic_DNA"/>
</dbReference>
<comment type="caution">
    <text evidence="9">The sequence shown here is derived from an EMBL/GenBank/DDBJ whole genome shotgun (WGS) entry which is preliminary data.</text>
</comment>
<proteinExistence type="predicted"/>
<sequence length="86" mass="9009">GTGIPPDVLPKIFEPFFTTKEVGKGTGLGLSTVYGIVKQSGRYIFADSKPGQGATFTIYLPVHAALGGAPAPQRATPRPKPAAELW</sequence>
<dbReference type="Proteomes" id="UP001287282">
    <property type="component" value="Unassembled WGS sequence"/>
</dbReference>
<dbReference type="SUPFAM" id="SSF55874">
    <property type="entry name" value="ATPase domain of HSP90 chaperone/DNA topoisomerase II/histidine kinase"/>
    <property type="match status" value="1"/>
</dbReference>
<evidence type="ECO:0000313" key="10">
    <source>
        <dbReference type="Proteomes" id="UP001287282"/>
    </source>
</evidence>
<keyword evidence="6 9" id="KW-0067">ATP-binding</keyword>
<evidence type="ECO:0000256" key="6">
    <source>
        <dbReference type="ARBA" id="ARBA00022840"/>
    </source>
</evidence>
<reference evidence="9 10" key="1">
    <citation type="submission" date="2023-10" db="EMBL/GenBank/DDBJ databases">
        <title>Screening of Alkalihalobacillus lindianensis BZ-TG-R113 and Its Alleviation of Salt Stress on Rapeseed Growth.</title>
        <authorList>
            <person name="Zhao B."/>
            <person name="Guo T."/>
        </authorList>
    </citation>
    <scope>NUCLEOTIDE SEQUENCE [LARGE SCALE GENOMIC DNA]</scope>
    <source>
        <strain evidence="9 10">BZ-TG-R113</strain>
    </source>
</reference>
<feature type="domain" description="Histidine kinase" evidence="8">
    <location>
        <begin position="1"/>
        <end position="64"/>
    </location>
</feature>
<organism evidence="9 10">
    <name type="scientific">Alkalihalophilus lindianensis</name>
    <dbReference type="NCBI Taxonomy" id="1630542"/>
    <lineage>
        <taxon>Bacteria</taxon>
        <taxon>Bacillati</taxon>
        <taxon>Bacillota</taxon>
        <taxon>Bacilli</taxon>
        <taxon>Bacillales</taxon>
        <taxon>Bacillaceae</taxon>
        <taxon>Alkalihalophilus</taxon>
    </lineage>
</organism>
<accession>A0ABU3XHK7</accession>
<evidence type="ECO:0000259" key="8">
    <source>
        <dbReference type="PROSITE" id="PS50109"/>
    </source>
</evidence>
<comment type="catalytic activity">
    <reaction evidence="1">
        <text>ATP + protein L-histidine = ADP + protein N-phospho-L-histidine.</text>
        <dbReference type="EC" id="2.7.13.3"/>
    </reaction>
</comment>
<dbReference type="PANTHER" id="PTHR43065:SF42">
    <property type="entry name" value="TWO-COMPONENT SENSOR PPRA"/>
    <property type="match status" value="1"/>
</dbReference>
<keyword evidence="7" id="KW-0902">Two-component regulatory system</keyword>
<dbReference type="EC" id="2.7.13.3" evidence="2"/>
<evidence type="ECO:0000256" key="4">
    <source>
        <dbReference type="ARBA" id="ARBA00022741"/>
    </source>
</evidence>
<evidence type="ECO:0000256" key="2">
    <source>
        <dbReference type="ARBA" id="ARBA00012438"/>
    </source>
</evidence>
<feature type="non-terminal residue" evidence="9">
    <location>
        <position position="86"/>
    </location>
</feature>
<evidence type="ECO:0000256" key="7">
    <source>
        <dbReference type="ARBA" id="ARBA00023012"/>
    </source>
</evidence>
<evidence type="ECO:0000256" key="1">
    <source>
        <dbReference type="ARBA" id="ARBA00000085"/>
    </source>
</evidence>
<evidence type="ECO:0000256" key="3">
    <source>
        <dbReference type="ARBA" id="ARBA00022679"/>
    </source>
</evidence>
<protein>
    <recommendedName>
        <fullName evidence="2">histidine kinase</fullName>
        <ecNumber evidence="2">2.7.13.3</ecNumber>
    </recommendedName>
</protein>
<keyword evidence="5" id="KW-0418">Kinase</keyword>
<dbReference type="Pfam" id="PF02518">
    <property type="entry name" value="HATPase_c"/>
    <property type="match status" value="1"/>
</dbReference>